<evidence type="ECO:0008006" key="4">
    <source>
        <dbReference type="Google" id="ProtNLM"/>
    </source>
</evidence>
<keyword evidence="3" id="KW-1185">Reference proteome</keyword>
<name>A0ABS4DPV4_9GAMM</name>
<evidence type="ECO:0000256" key="1">
    <source>
        <dbReference type="SAM" id="Phobius"/>
    </source>
</evidence>
<accession>A0ABS4DPV4</accession>
<organism evidence="2 3">
    <name type="scientific">Frateuria flava</name>
    <dbReference type="NCBI Taxonomy" id="2821489"/>
    <lineage>
        <taxon>Bacteria</taxon>
        <taxon>Pseudomonadati</taxon>
        <taxon>Pseudomonadota</taxon>
        <taxon>Gammaproteobacteria</taxon>
        <taxon>Lysobacterales</taxon>
        <taxon>Rhodanobacteraceae</taxon>
        <taxon>Frateuria</taxon>
    </lineage>
</organism>
<keyword evidence="1" id="KW-1133">Transmembrane helix</keyword>
<evidence type="ECO:0000313" key="3">
    <source>
        <dbReference type="Proteomes" id="UP000823790"/>
    </source>
</evidence>
<comment type="caution">
    <text evidence="2">The sequence shown here is derived from an EMBL/GenBank/DDBJ whole genome shotgun (WGS) entry which is preliminary data.</text>
</comment>
<keyword evidence="1" id="KW-0812">Transmembrane</keyword>
<dbReference type="EMBL" id="JAGJRS010000021">
    <property type="protein sequence ID" value="MBP1474973.1"/>
    <property type="molecule type" value="Genomic_DNA"/>
</dbReference>
<evidence type="ECO:0000313" key="2">
    <source>
        <dbReference type="EMBL" id="MBP1474973.1"/>
    </source>
</evidence>
<feature type="transmembrane region" description="Helical" evidence="1">
    <location>
        <begin position="59"/>
        <end position="85"/>
    </location>
</feature>
<gene>
    <name evidence="2" type="ORF">J7I44_11735</name>
</gene>
<dbReference type="RefSeq" id="WP_209620806.1">
    <property type="nucleotide sequence ID" value="NZ_JAGJRS010000021.1"/>
</dbReference>
<reference evidence="2 3" key="1">
    <citation type="submission" date="2021-04" db="EMBL/GenBank/DDBJ databases">
        <authorList>
            <person name="Huq M.A."/>
        </authorList>
    </citation>
    <scope>NUCLEOTIDE SEQUENCE [LARGE SCALE GENOMIC DNA]</scope>
    <source>
        <strain evidence="2 3">MAH-13</strain>
    </source>
</reference>
<proteinExistence type="predicted"/>
<feature type="transmembrane region" description="Helical" evidence="1">
    <location>
        <begin position="91"/>
        <end position="113"/>
    </location>
</feature>
<keyword evidence="1" id="KW-0472">Membrane</keyword>
<dbReference type="Proteomes" id="UP000823790">
    <property type="component" value="Unassembled WGS sequence"/>
</dbReference>
<sequence>MPEAEHVTTGDGAADAAPSPGVLAELTGLGRAIKELFGAQLELLSAEVGLARSALSWMLLAGLAATVAGVGLGLTLLALVGLLLAKWFASWLWALVALAVLQLVFMLAAIVFFRRCMHWMSLPATRTEWGAMMRDTRARARRRVEGEDAA</sequence>
<protein>
    <recommendedName>
        <fullName evidence="4">ABC transporter ATP-binding protein</fullName>
    </recommendedName>
</protein>